<accession>A0A917HX89</accession>
<dbReference type="EMBL" id="BMER01000003">
    <property type="protein sequence ID" value="GGG94143.1"/>
    <property type="molecule type" value="Genomic_DNA"/>
</dbReference>
<reference evidence="2" key="1">
    <citation type="journal article" date="2014" name="Int. J. Syst. Evol. Microbiol.">
        <title>Complete genome sequence of Corynebacterium casei LMG S-19264T (=DSM 44701T), isolated from a smear-ripened cheese.</title>
        <authorList>
            <consortium name="US DOE Joint Genome Institute (JGI-PGF)"/>
            <person name="Walter F."/>
            <person name="Albersmeier A."/>
            <person name="Kalinowski J."/>
            <person name="Ruckert C."/>
        </authorList>
    </citation>
    <scope>NUCLEOTIDE SEQUENCE</scope>
    <source>
        <strain evidence="2">CGMCC 1.12195</strain>
    </source>
</reference>
<keyword evidence="3" id="KW-1185">Reference proteome</keyword>
<feature type="transmembrane region" description="Helical" evidence="1">
    <location>
        <begin position="12"/>
        <end position="28"/>
    </location>
</feature>
<evidence type="ECO:0000256" key="1">
    <source>
        <dbReference type="SAM" id="Phobius"/>
    </source>
</evidence>
<sequence length="273" mass="31423">MEEIFTNITKLGWAAIGSVLTLIAYIILEKFKSKQSLFSFTKTYNPIGTSINDNFFGNIKIIYNDERPVQHLNFVNLKIQNKSNRDFEDVILKCWVDSASNILSANAFHNQYLTTIGLEENHEETRRQKIAQIDNYNLTMDPNLPQPLVISENYKYVLKNFVWRIPAWNRNDSVVFNFLIENTQGNIPLLMHPIEKKSVKLIESKTAEEINLQRGKGALLYGYLIYIFSISIILSQSSIGKSDVIIFGIIGGLYLWIGLFLYQIVGYVKSFFN</sequence>
<proteinExistence type="predicted"/>
<keyword evidence="1" id="KW-0812">Transmembrane</keyword>
<reference evidence="2" key="2">
    <citation type="submission" date="2020-09" db="EMBL/GenBank/DDBJ databases">
        <authorList>
            <person name="Sun Q."/>
            <person name="Zhou Y."/>
        </authorList>
    </citation>
    <scope>NUCLEOTIDE SEQUENCE</scope>
    <source>
        <strain evidence="2">CGMCC 1.12195</strain>
    </source>
</reference>
<keyword evidence="1" id="KW-0472">Membrane</keyword>
<protein>
    <submittedName>
        <fullName evidence="2">Uncharacterized protein</fullName>
    </submittedName>
</protein>
<dbReference type="AlphaFoldDB" id="A0A917HX89"/>
<evidence type="ECO:0000313" key="2">
    <source>
        <dbReference type="EMBL" id="GGG94143.1"/>
    </source>
</evidence>
<evidence type="ECO:0000313" key="3">
    <source>
        <dbReference type="Proteomes" id="UP000660862"/>
    </source>
</evidence>
<feature type="transmembrane region" description="Helical" evidence="1">
    <location>
        <begin position="245"/>
        <end position="268"/>
    </location>
</feature>
<comment type="caution">
    <text evidence="2">The sequence shown here is derived from an EMBL/GenBank/DDBJ whole genome shotgun (WGS) entry which is preliminary data.</text>
</comment>
<name>A0A917HX89_9SPHI</name>
<dbReference type="RefSeq" id="WP_188507031.1">
    <property type="nucleotide sequence ID" value="NZ_BMER01000003.1"/>
</dbReference>
<keyword evidence="1" id="KW-1133">Transmembrane helix</keyword>
<gene>
    <name evidence="2" type="ORF">GCM10007415_31510</name>
</gene>
<dbReference type="Proteomes" id="UP000660862">
    <property type="component" value="Unassembled WGS sequence"/>
</dbReference>
<organism evidence="2 3">
    <name type="scientific">Parapedobacter pyrenivorans</name>
    <dbReference type="NCBI Taxonomy" id="1305674"/>
    <lineage>
        <taxon>Bacteria</taxon>
        <taxon>Pseudomonadati</taxon>
        <taxon>Bacteroidota</taxon>
        <taxon>Sphingobacteriia</taxon>
        <taxon>Sphingobacteriales</taxon>
        <taxon>Sphingobacteriaceae</taxon>
        <taxon>Parapedobacter</taxon>
    </lineage>
</organism>
<feature type="transmembrane region" description="Helical" evidence="1">
    <location>
        <begin position="218"/>
        <end position="239"/>
    </location>
</feature>